<evidence type="ECO:0000313" key="4">
    <source>
        <dbReference type="Proteomes" id="UP000799764"/>
    </source>
</evidence>
<dbReference type="AlphaFoldDB" id="A0A9P4U7R1"/>
<gene>
    <name evidence="3" type="ORF">P171DRAFT_448056</name>
</gene>
<dbReference type="InterPro" id="IPR000719">
    <property type="entry name" value="Prot_kinase_dom"/>
</dbReference>
<name>A0A9P4U7R1_9PLEO</name>
<keyword evidence="3" id="KW-0418">Kinase</keyword>
<dbReference type="SMART" id="SM00220">
    <property type="entry name" value="S_TKc"/>
    <property type="match status" value="1"/>
</dbReference>
<dbReference type="GO" id="GO:0004674">
    <property type="term" value="F:protein serine/threonine kinase activity"/>
    <property type="evidence" value="ECO:0007669"/>
    <property type="project" value="TreeGrafter"/>
</dbReference>
<dbReference type="PANTHER" id="PTHR24359:SF37">
    <property type="entry name" value="PROTEIN KINASE DOMAIN-CONTAINING PROTEIN"/>
    <property type="match status" value="1"/>
</dbReference>
<dbReference type="OrthoDB" id="1046782at2759"/>
<feature type="compositionally biased region" description="Polar residues" evidence="1">
    <location>
        <begin position="21"/>
        <end position="30"/>
    </location>
</feature>
<sequence>MSPVRSRDQGPQVPRFALNDTLGSEPNGNLDIQNLHKNDESPYDYQLDDSAYAGNDLGGLLRAHSIHRPDQGNPTEFWSESQLKGLLTPSRVKEAFKCPKLQHLAIRIDNIMANHFKILAILALMEKLKYIDKFINNKICDQDLPLVRCTSGDPVASKLALPTEPEQPLKFLNNWKIDQRVAFLRWQHCVTPPVLAMGPGETAKHEDFPPQTVMPWMSTLKQKEEGGYSQVFEVDVHPDCHDFEPVLESLSIHGKNRFAIKKLTKAEKQDAKDVLLNTVKFENERQMLERFRGHPHLVTLLMSWTLKDEHYFLFPFAESDLDRYWTLDTNWKAVCSSDPNCRYDTIHWISKQIYMMVEALEHIHNLDKGLVVDKRFGRHGDLKPENVLWYRSTKDPKGFFVIADLGLAACNSEHSRSGIPSHTVARTPNYRSPECDLEDGKISRSYDIWTLGCLLLEMVCWILGGPKSRIDFGNERTSTYVTGSQSDIFFDVAEKDDGTGHVMFVKRSVEKKIADLHGHEACTEFLHALLDLIEQHMLVVLCKEEGQIKDRIASKDLLKKIRSIHSQVEHSRSYCSEPSPRRRAPIYGNPVNAKLSATYLGGAIQLRKQNRLKVYSGVRPRAALTAEEY</sequence>
<feature type="region of interest" description="Disordered" evidence="1">
    <location>
        <begin position="1"/>
        <end position="30"/>
    </location>
</feature>
<comment type="caution">
    <text evidence="3">The sequence shown here is derived from an EMBL/GenBank/DDBJ whole genome shotgun (WGS) entry which is preliminary data.</text>
</comment>
<dbReference type="PANTHER" id="PTHR24359">
    <property type="entry name" value="SERINE/THREONINE-PROTEIN KINASE SBK1"/>
    <property type="match status" value="1"/>
</dbReference>
<dbReference type="InterPro" id="IPR011009">
    <property type="entry name" value="Kinase-like_dom_sf"/>
</dbReference>
<dbReference type="SUPFAM" id="SSF56112">
    <property type="entry name" value="Protein kinase-like (PK-like)"/>
    <property type="match status" value="1"/>
</dbReference>
<dbReference type="Proteomes" id="UP000799764">
    <property type="component" value="Unassembled WGS sequence"/>
</dbReference>
<dbReference type="CDD" id="cd00180">
    <property type="entry name" value="PKc"/>
    <property type="match status" value="1"/>
</dbReference>
<evidence type="ECO:0000313" key="3">
    <source>
        <dbReference type="EMBL" id="KAF2440121.1"/>
    </source>
</evidence>
<keyword evidence="3" id="KW-0808">Transferase</keyword>
<proteinExistence type="predicted"/>
<organism evidence="3 4">
    <name type="scientific">Karstenula rhodostoma CBS 690.94</name>
    <dbReference type="NCBI Taxonomy" id="1392251"/>
    <lineage>
        <taxon>Eukaryota</taxon>
        <taxon>Fungi</taxon>
        <taxon>Dikarya</taxon>
        <taxon>Ascomycota</taxon>
        <taxon>Pezizomycotina</taxon>
        <taxon>Dothideomycetes</taxon>
        <taxon>Pleosporomycetidae</taxon>
        <taxon>Pleosporales</taxon>
        <taxon>Massarineae</taxon>
        <taxon>Didymosphaeriaceae</taxon>
        <taxon>Karstenula</taxon>
    </lineage>
</organism>
<dbReference type="GO" id="GO:0005524">
    <property type="term" value="F:ATP binding"/>
    <property type="evidence" value="ECO:0007669"/>
    <property type="project" value="InterPro"/>
</dbReference>
<dbReference type="Pfam" id="PF00069">
    <property type="entry name" value="Pkinase"/>
    <property type="match status" value="1"/>
</dbReference>
<dbReference type="Gene3D" id="3.30.200.20">
    <property type="entry name" value="Phosphorylase Kinase, domain 1"/>
    <property type="match status" value="1"/>
</dbReference>
<accession>A0A9P4U7R1</accession>
<feature type="domain" description="Protein kinase" evidence="2">
    <location>
        <begin position="217"/>
        <end position="568"/>
    </location>
</feature>
<dbReference type="Gene3D" id="1.10.510.10">
    <property type="entry name" value="Transferase(Phosphotransferase) domain 1"/>
    <property type="match status" value="1"/>
</dbReference>
<evidence type="ECO:0000256" key="1">
    <source>
        <dbReference type="SAM" id="MobiDB-lite"/>
    </source>
</evidence>
<reference evidence="3" key="1">
    <citation type="journal article" date="2020" name="Stud. Mycol.">
        <title>101 Dothideomycetes genomes: a test case for predicting lifestyles and emergence of pathogens.</title>
        <authorList>
            <person name="Haridas S."/>
            <person name="Albert R."/>
            <person name="Binder M."/>
            <person name="Bloem J."/>
            <person name="Labutti K."/>
            <person name="Salamov A."/>
            <person name="Andreopoulos B."/>
            <person name="Baker S."/>
            <person name="Barry K."/>
            <person name="Bills G."/>
            <person name="Bluhm B."/>
            <person name="Cannon C."/>
            <person name="Castanera R."/>
            <person name="Culley D."/>
            <person name="Daum C."/>
            <person name="Ezra D."/>
            <person name="Gonzalez J."/>
            <person name="Henrissat B."/>
            <person name="Kuo A."/>
            <person name="Liang C."/>
            <person name="Lipzen A."/>
            <person name="Lutzoni F."/>
            <person name="Magnuson J."/>
            <person name="Mondo S."/>
            <person name="Nolan M."/>
            <person name="Ohm R."/>
            <person name="Pangilinan J."/>
            <person name="Park H.-J."/>
            <person name="Ramirez L."/>
            <person name="Alfaro M."/>
            <person name="Sun H."/>
            <person name="Tritt A."/>
            <person name="Yoshinaga Y."/>
            <person name="Zwiers L.-H."/>
            <person name="Turgeon B."/>
            <person name="Goodwin S."/>
            <person name="Spatafora J."/>
            <person name="Crous P."/>
            <person name="Grigoriev I."/>
        </authorList>
    </citation>
    <scope>NUCLEOTIDE SEQUENCE</scope>
    <source>
        <strain evidence="3">CBS 690.94</strain>
    </source>
</reference>
<dbReference type="EMBL" id="MU001508">
    <property type="protein sequence ID" value="KAF2440121.1"/>
    <property type="molecule type" value="Genomic_DNA"/>
</dbReference>
<dbReference type="PROSITE" id="PS50011">
    <property type="entry name" value="PROTEIN_KINASE_DOM"/>
    <property type="match status" value="1"/>
</dbReference>
<keyword evidence="4" id="KW-1185">Reference proteome</keyword>
<evidence type="ECO:0000259" key="2">
    <source>
        <dbReference type="PROSITE" id="PS50011"/>
    </source>
</evidence>
<protein>
    <submittedName>
        <fullName evidence="3">Kinase-like protein</fullName>
    </submittedName>
</protein>